<dbReference type="InterPro" id="IPR052193">
    <property type="entry name" value="Peptidase_C59"/>
</dbReference>
<dbReference type="SMR" id="A0A1I0H2Z2"/>
<dbReference type="SUPFAM" id="SSF56235">
    <property type="entry name" value="N-terminal nucleophile aminohydrolases (Ntn hydrolases)"/>
    <property type="match status" value="1"/>
</dbReference>
<reference evidence="12" key="1">
    <citation type="submission" date="2016-10" db="EMBL/GenBank/DDBJ databases">
        <authorList>
            <person name="Varghese N."/>
            <person name="Submissions S."/>
        </authorList>
    </citation>
    <scope>NUCLEOTIDE SEQUENCE [LARGE SCALE GENOMIC DNA]</scope>
    <source>
        <strain evidence="12">NLAE-zl-G277</strain>
    </source>
</reference>
<evidence type="ECO:0000259" key="10">
    <source>
        <dbReference type="Pfam" id="PF02275"/>
    </source>
</evidence>
<evidence type="ECO:0000256" key="2">
    <source>
        <dbReference type="ARBA" id="ARBA00006625"/>
    </source>
</evidence>
<proteinExistence type="inferred from homology"/>
<dbReference type="CDD" id="cd00542">
    <property type="entry name" value="Ntn_PVA"/>
    <property type="match status" value="1"/>
</dbReference>
<dbReference type="GO" id="GO:0006629">
    <property type="term" value="P:lipid metabolic process"/>
    <property type="evidence" value="ECO:0007669"/>
    <property type="project" value="UniProtKB-KW"/>
</dbReference>
<evidence type="ECO:0000256" key="4">
    <source>
        <dbReference type="ARBA" id="ARBA00023098"/>
    </source>
</evidence>
<dbReference type="PANTHER" id="PTHR35527:SF2">
    <property type="entry name" value="HYDROLASE"/>
    <property type="match status" value="1"/>
</dbReference>
<evidence type="ECO:0000313" key="11">
    <source>
        <dbReference type="EMBL" id="SET77909.1"/>
    </source>
</evidence>
<comment type="similarity">
    <text evidence="2">Belongs to the peptidase C59 family.</text>
</comment>
<evidence type="ECO:0000256" key="7">
    <source>
        <dbReference type="ARBA" id="ARBA00044806"/>
    </source>
</evidence>
<dbReference type="RefSeq" id="WP_092364887.1">
    <property type="nucleotide sequence ID" value="NZ_CP176637.1"/>
</dbReference>
<dbReference type="EC" id="3.5.1.24" evidence="5"/>
<dbReference type="Proteomes" id="UP000198508">
    <property type="component" value="Unassembled WGS sequence"/>
</dbReference>
<gene>
    <name evidence="11" type="ORF">SAMN05216313_11452</name>
</gene>
<dbReference type="PANTHER" id="PTHR35527">
    <property type="entry name" value="CHOLOYLGLYCINE HYDROLASE"/>
    <property type="match status" value="1"/>
</dbReference>
<evidence type="ECO:0000256" key="8">
    <source>
        <dbReference type="ARBA" id="ARBA00047285"/>
    </source>
</evidence>
<dbReference type="InterPro" id="IPR047711">
    <property type="entry name" value="CBAH"/>
</dbReference>
<dbReference type="AlphaFoldDB" id="A0A1I0H2Z2"/>
<comment type="pathway">
    <text evidence="1">Lipid metabolism; bile acid biosynthesis.</text>
</comment>
<evidence type="ECO:0000256" key="9">
    <source>
        <dbReference type="ARBA" id="ARBA00048897"/>
    </source>
</evidence>
<keyword evidence="3 11" id="KW-0378">Hydrolase</keyword>
<dbReference type="InterPro" id="IPR029132">
    <property type="entry name" value="CBAH/NAAA_C"/>
</dbReference>
<evidence type="ECO:0000256" key="3">
    <source>
        <dbReference type="ARBA" id="ARBA00022801"/>
    </source>
</evidence>
<evidence type="ECO:0000256" key="1">
    <source>
        <dbReference type="ARBA" id="ARBA00004860"/>
    </source>
</evidence>
<evidence type="ECO:0000313" key="12">
    <source>
        <dbReference type="Proteomes" id="UP000198508"/>
    </source>
</evidence>
<dbReference type="NCBIfam" id="NF038245">
    <property type="entry name" value="bile_salt_hydro"/>
    <property type="match status" value="1"/>
</dbReference>
<dbReference type="GO" id="GO:0045302">
    <property type="term" value="F:choloylglycine hydrolase activity"/>
    <property type="evidence" value="ECO:0007669"/>
    <property type="project" value="UniProtKB-EC"/>
</dbReference>
<feature type="domain" description="Choloylglycine hydrolase/NAAA C-terminal" evidence="10">
    <location>
        <begin position="2"/>
        <end position="312"/>
    </location>
</feature>
<dbReference type="EMBL" id="FOIM01000014">
    <property type="protein sequence ID" value="SET77909.1"/>
    <property type="molecule type" value="Genomic_DNA"/>
</dbReference>
<protein>
    <recommendedName>
        <fullName evidence="5">choloylglycine hydrolase</fullName>
        <ecNumber evidence="5">3.5.1.24</ecNumber>
    </recommendedName>
    <alternativeName>
        <fullName evidence="6">Bile salt hydrolase</fullName>
    </alternativeName>
    <alternativeName>
        <fullName evidence="7">Choloylglycine hydrolase</fullName>
    </alternativeName>
</protein>
<keyword evidence="12" id="KW-1185">Reference proteome</keyword>
<evidence type="ECO:0000256" key="6">
    <source>
        <dbReference type="ARBA" id="ARBA00044804"/>
    </source>
</evidence>
<dbReference type="Gene3D" id="3.60.60.10">
    <property type="entry name" value="Penicillin V Acylase, Chain A"/>
    <property type="match status" value="1"/>
</dbReference>
<dbReference type="Pfam" id="PF02275">
    <property type="entry name" value="CBAH"/>
    <property type="match status" value="1"/>
</dbReference>
<sequence>MCTAATYKTKDFYFGRTLDYEISYGETVTVTPRNFKLMFRSVATMEHHFAFIGMAHITENYPLYYDAVNEKGLCIAGLNFVENAHYCEKEKGKDNIAQWEFIPWIMGQCTTVNEARKLLDRINFLAEPFSPHFPIAQLHWIISDKNSSITVESVKDGIFVYDNPVGVLTNNPPFPVQIFNLNNYMGLSIDTPKNCFSEHLSLNAYSRGMGAIGLPGDLSSMSRFVRVAFTKMNSLSENDEKSSVSQFFHILGSVEQQRGCCRLANEKYEISIYTSCCNADKGIYYYKTYDHHSIVGVDMNREELNGEALISYKLMTDKALEMQN</sequence>
<accession>A0A1I0H2Z2</accession>
<comment type="catalytic activity">
    <reaction evidence="8">
        <text>cholate + taurine = taurocholate + H2O</text>
        <dbReference type="Rhea" id="RHEA:47108"/>
        <dbReference type="ChEBI" id="CHEBI:15377"/>
        <dbReference type="ChEBI" id="CHEBI:29747"/>
        <dbReference type="ChEBI" id="CHEBI:36257"/>
        <dbReference type="ChEBI" id="CHEBI:507393"/>
    </reaction>
    <physiologicalReaction direction="right-to-left" evidence="8">
        <dbReference type="Rhea" id="RHEA:47110"/>
    </physiologicalReaction>
</comment>
<name>A0A1I0H2Z2_9FIRM</name>
<organism evidence="11 12">
    <name type="scientific">Enterocloster lavalensis</name>
    <dbReference type="NCBI Taxonomy" id="460384"/>
    <lineage>
        <taxon>Bacteria</taxon>
        <taxon>Bacillati</taxon>
        <taxon>Bacillota</taxon>
        <taxon>Clostridia</taxon>
        <taxon>Lachnospirales</taxon>
        <taxon>Lachnospiraceae</taxon>
        <taxon>Enterocloster</taxon>
    </lineage>
</organism>
<evidence type="ECO:0000256" key="5">
    <source>
        <dbReference type="ARBA" id="ARBA00044769"/>
    </source>
</evidence>
<comment type="catalytic activity">
    <reaction evidence="9">
        <text>taurodeoxycholate + H2O = deoxycholate + taurine</text>
        <dbReference type="Rhea" id="RHEA:47556"/>
        <dbReference type="ChEBI" id="CHEBI:15377"/>
        <dbReference type="ChEBI" id="CHEBI:23614"/>
        <dbReference type="ChEBI" id="CHEBI:36261"/>
        <dbReference type="ChEBI" id="CHEBI:507393"/>
    </reaction>
    <physiologicalReaction direction="left-to-right" evidence="9">
        <dbReference type="Rhea" id="RHEA:47557"/>
    </physiologicalReaction>
</comment>
<keyword evidence="4" id="KW-0443">Lipid metabolism</keyword>
<dbReference type="InterPro" id="IPR029055">
    <property type="entry name" value="Ntn_hydrolases_N"/>
</dbReference>